<feature type="compositionally biased region" description="Polar residues" evidence="1">
    <location>
        <begin position="48"/>
        <end position="65"/>
    </location>
</feature>
<sequence length="155" mass="16889">MSRSPLLESFDPFAIHPFTNGACLAPQTISQPSPQPQYSWSNPAEEVSYSTTRIASPTPQRPQGQSSSLLPSPNSNPAARPKKLVLNCRVPSISPSSRCRPAFQRHEHAVAVLQQGRAPELQGTSRHKVQNAATTRLMQSGSTHKAGYGDSFEKR</sequence>
<feature type="compositionally biased region" description="Low complexity" evidence="1">
    <location>
        <begin position="66"/>
        <end position="77"/>
    </location>
</feature>
<accession>A0A6A4HRN0</accession>
<protein>
    <submittedName>
        <fullName evidence="2">Uncharacterized protein</fullName>
    </submittedName>
</protein>
<evidence type="ECO:0000313" key="2">
    <source>
        <dbReference type="EMBL" id="KAE9400756.1"/>
    </source>
</evidence>
<organism evidence="2 3">
    <name type="scientific">Gymnopus androsaceus JB14</name>
    <dbReference type="NCBI Taxonomy" id="1447944"/>
    <lineage>
        <taxon>Eukaryota</taxon>
        <taxon>Fungi</taxon>
        <taxon>Dikarya</taxon>
        <taxon>Basidiomycota</taxon>
        <taxon>Agaricomycotina</taxon>
        <taxon>Agaricomycetes</taxon>
        <taxon>Agaricomycetidae</taxon>
        <taxon>Agaricales</taxon>
        <taxon>Marasmiineae</taxon>
        <taxon>Omphalotaceae</taxon>
        <taxon>Gymnopus</taxon>
    </lineage>
</organism>
<dbReference type="AlphaFoldDB" id="A0A6A4HRN0"/>
<dbReference type="EMBL" id="ML769453">
    <property type="protein sequence ID" value="KAE9400756.1"/>
    <property type="molecule type" value="Genomic_DNA"/>
</dbReference>
<dbReference type="OrthoDB" id="191192at2759"/>
<evidence type="ECO:0000256" key="1">
    <source>
        <dbReference type="SAM" id="MobiDB-lite"/>
    </source>
</evidence>
<evidence type="ECO:0000313" key="3">
    <source>
        <dbReference type="Proteomes" id="UP000799118"/>
    </source>
</evidence>
<feature type="region of interest" description="Disordered" evidence="1">
    <location>
        <begin position="26"/>
        <end position="82"/>
    </location>
</feature>
<dbReference type="Proteomes" id="UP000799118">
    <property type="component" value="Unassembled WGS sequence"/>
</dbReference>
<proteinExistence type="predicted"/>
<name>A0A6A4HRN0_9AGAR</name>
<gene>
    <name evidence="2" type="ORF">BT96DRAFT_992673</name>
</gene>
<feature type="compositionally biased region" description="Low complexity" evidence="1">
    <location>
        <begin position="26"/>
        <end position="41"/>
    </location>
</feature>
<keyword evidence="3" id="KW-1185">Reference proteome</keyword>
<reference evidence="2" key="1">
    <citation type="journal article" date="2019" name="Environ. Microbiol.">
        <title>Fungal ecological strategies reflected in gene transcription - a case study of two litter decomposers.</title>
        <authorList>
            <person name="Barbi F."/>
            <person name="Kohler A."/>
            <person name="Barry K."/>
            <person name="Baskaran P."/>
            <person name="Daum C."/>
            <person name="Fauchery L."/>
            <person name="Ihrmark K."/>
            <person name="Kuo A."/>
            <person name="LaButti K."/>
            <person name="Lipzen A."/>
            <person name="Morin E."/>
            <person name="Grigoriev I.V."/>
            <person name="Henrissat B."/>
            <person name="Lindahl B."/>
            <person name="Martin F."/>
        </authorList>
    </citation>
    <scope>NUCLEOTIDE SEQUENCE</scope>
    <source>
        <strain evidence="2">JB14</strain>
    </source>
</reference>